<accession>A0A0F5L4Y4</accession>
<dbReference type="InterPro" id="IPR021136">
    <property type="entry name" value="Flagellar_hook_control-like_C"/>
</dbReference>
<evidence type="ECO:0000256" key="1">
    <source>
        <dbReference type="SAM" id="MobiDB-lite"/>
    </source>
</evidence>
<comment type="caution">
    <text evidence="3">The sequence shown here is derived from an EMBL/GenBank/DDBJ whole genome shotgun (WGS) entry which is preliminary data.</text>
</comment>
<feature type="region of interest" description="Disordered" evidence="1">
    <location>
        <begin position="256"/>
        <end position="276"/>
    </location>
</feature>
<dbReference type="Pfam" id="PF02120">
    <property type="entry name" value="Flg_hook"/>
    <property type="match status" value="1"/>
</dbReference>
<dbReference type="InterPro" id="IPR038610">
    <property type="entry name" value="FliK-like_C_sf"/>
</dbReference>
<dbReference type="AlphaFoldDB" id="A0A0F5L4Y4"/>
<dbReference type="Gene3D" id="3.30.750.140">
    <property type="match status" value="1"/>
</dbReference>
<evidence type="ECO:0000259" key="2">
    <source>
        <dbReference type="Pfam" id="PF02120"/>
    </source>
</evidence>
<keyword evidence="4" id="KW-1185">Reference proteome</keyword>
<proteinExistence type="predicted"/>
<feature type="domain" description="Flagellar hook-length control protein-like C-terminal" evidence="2">
    <location>
        <begin position="187"/>
        <end position="260"/>
    </location>
</feature>
<dbReference type="EMBL" id="LAJG01000025">
    <property type="protein sequence ID" value="KKB77413.1"/>
    <property type="molecule type" value="Genomic_DNA"/>
</dbReference>
<evidence type="ECO:0000313" key="4">
    <source>
        <dbReference type="Proteomes" id="UP000033514"/>
    </source>
</evidence>
<dbReference type="Proteomes" id="UP000033514">
    <property type="component" value="Unassembled WGS sequence"/>
</dbReference>
<organism evidence="3 4">
    <name type="scientific">Devosia soli</name>
    <dbReference type="NCBI Taxonomy" id="361041"/>
    <lineage>
        <taxon>Bacteria</taxon>
        <taxon>Pseudomonadati</taxon>
        <taxon>Pseudomonadota</taxon>
        <taxon>Alphaproteobacteria</taxon>
        <taxon>Hyphomicrobiales</taxon>
        <taxon>Devosiaceae</taxon>
        <taxon>Devosia</taxon>
    </lineage>
</organism>
<dbReference type="PATRIC" id="fig|361041.3.peg.2339"/>
<sequence>MGMLNALSAQALPEPVMRAAKQLFENQLVAKDGKINAAALKTAIGISGIFQEAKLGQGKPEAATADTKSALLAMRQGLAQWLGDQTPIAQIKQPLPPLKHASPRAKLPELALEEMPADAEEFGRLLLDRTEGALARLRLHQHASLPDANKPGDQQWNLDLPLAYGSQQTVLSLQIEHDGGGDPSRTDDRGWQVRFAVNLKGLGEIGAQVSLRGQNAGVLLWAEEGATATQLSSAIDELRTDLERAGLTPGALVVRHGAPGDAMRPGSTGQFLDASR</sequence>
<gene>
    <name evidence="3" type="ORF">VW35_14745</name>
</gene>
<name>A0A0F5L4Y4_9HYPH</name>
<reference evidence="3 4" key="1">
    <citation type="submission" date="2015-03" db="EMBL/GenBank/DDBJ databases">
        <authorList>
            <person name="Hassan Y.I."/>
            <person name="Lepp D."/>
            <person name="Zhou T."/>
        </authorList>
    </citation>
    <scope>NUCLEOTIDE SEQUENCE [LARGE SCALE GENOMIC DNA]</scope>
    <source>
        <strain evidence="3 4">GH2-10</strain>
    </source>
</reference>
<dbReference type="STRING" id="361041.VW35_14745"/>
<evidence type="ECO:0000313" key="3">
    <source>
        <dbReference type="EMBL" id="KKB77413.1"/>
    </source>
</evidence>
<protein>
    <recommendedName>
        <fullName evidence="2">Flagellar hook-length control protein-like C-terminal domain-containing protein</fullName>
    </recommendedName>
</protein>